<dbReference type="EMBL" id="CAJNOW010005201">
    <property type="protein sequence ID" value="CAF1443216.1"/>
    <property type="molecule type" value="Genomic_DNA"/>
</dbReference>
<dbReference type="AlphaFoldDB" id="A0A814M5E7"/>
<evidence type="ECO:0008006" key="5">
    <source>
        <dbReference type="Google" id="ProtNLM"/>
    </source>
</evidence>
<dbReference type="Proteomes" id="UP000663834">
    <property type="component" value="Unassembled WGS sequence"/>
</dbReference>
<evidence type="ECO:0000313" key="4">
    <source>
        <dbReference type="Proteomes" id="UP000663855"/>
    </source>
</evidence>
<protein>
    <recommendedName>
        <fullName evidence="5">G-protein coupled receptors family 1 profile domain-containing protein</fullName>
    </recommendedName>
</protein>
<evidence type="ECO:0000313" key="2">
    <source>
        <dbReference type="EMBL" id="CAF1073463.1"/>
    </source>
</evidence>
<gene>
    <name evidence="2" type="ORF">CJN711_LOCUS5839</name>
    <name evidence="3" type="ORF">KQP761_LOCUS11621</name>
</gene>
<proteinExistence type="predicted"/>
<dbReference type="EMBL" id="CAJNOV010001661">
    <property type="protein sequence ID" value="CAF1073463.1"/>
    <property type="molecule type" value="Genomic_DNA"/>
</dbReference>
<keyword evidence="1" id="KW-1133">Transmembrane helix</keyword>
<reference evidence="2" key="1">
    <citation type="submission" date="2021-02" db="EMBL/GenBank/DDBJ databases">
        <authorList>
            <person name="Nowell W R."/>
        </authorList>
    </citation>
    <scope>NUCLEOTIDE SEQUENCE</scope>
</reference>
<keyword evidence="1" id="KW-0812">Transmembrane</keyword>
<dbReference type="Proteomes" id="UP000663855">
    <property type="component" value="Unassembled WGS sequence"/>
</dbReference>
<evidence type="ECO:0000256" key="1">
    <source>
        <dbReference type="SAM" id="Phobius"/>
    </source>
</evidence>
<feature type="transmembrane region" description="Helical" evidence="1">
    <location>
        <begin position="37"/>
        <end position="61"/>
    </location>
</feature>
<sequence>MPFTAFIICLAYGHVPVYYTILSQQVGCNSEQGFYQLFYVVWDFIVCGVAPSFCMFLLLLLSIKNIRIGKVRVVPTDNQTQPRRNRGKTERRPFHMMLTQTHSCSFSRHAFSLSLRSTW</sequence>
<accession>A0A814M5E7</accession>
<organism evidence="2 4">
    <name type="scientific">Rotaria magnacalcarata</name>
    <dbReference type="NCBI Taxonomy" id="392030"/>
    <lineage>
        <taxon>Eukaryota</taxon>
        <taxon>Metazoa</taxon>
        <taxon>Spiralia</taxon>
        <taxon>Gnathifera</taxon>
        <taxon>Rotifera</taxon>
        <taxon>Eurotatoria</taxon>
        <taxon>Bdelloidea</taxon>
        <taxon>Philodinida</taxon>
        <taxon>Philodinidae</taxon>
        <taxon>Rotaria</taxon>
    </lineage>
</organism>
<keyword evidence="1" id="KW-0472">Membrane</keyword>
<name>A0A814M5E7_9BILA</name>
<comment type="caution">
    <text evidence="2">The sequence shown here is derived from an EMBL/GenBank/DDBJ whole genome shotgun (WGS) entry which is preliminary data.</text>
</comment>
<evidence type="ECO:0000313" key="3">
    <source>
        <dbReference type="EMBL" id="CAF1443216.1"/>
    </source>
</evidence>